<accession>A0A4V2SGT3</accession>
<dbReference type="GO" id="GO:0016740">
    <property type="term" value="F:transferase activity"/>
    <property type="evidence" value="ECO:0007669"/>
    <property type="project" value="UniProtKB-KW"/>
</dbReference>
<dbReference type="SUPFAM" id="SSF52821">
    <property type="entry name" value="Rhodanese/Cell cycle control phosphatase"/>
    <property type="match status" value="1"/>
</dbReference>
<evidence type="ECO:0000313" key="3">
    <source>
        <dbReference type="EMBL" id="TCP02458.1"/>
    </source>
</evidence>
<reference evidence="3 4" key="1">
    <citation type="submission" date="2019-03" db="EMBL/GenBank/DDBJ databases">
        <title>Genomic Encyclopedia of Type Strains, Phase IV (KMG-IV): sequencing the most valuable type-strain genomes for metagenomic binning, comparative biology and taxonomic classification.</title>
        <authorList>
            <person name="Goeker M."/>
        </authorList>
    </citation>
    <scope>NUCLEOTIDE SEQUENCE [LARGE SCALE GENOMIC DNA]</scope>
    <source>
        <strain evidence="3 4">DSM 1709</strain>
    </source>
</reference>
<dbReference type="EMBL" id="SLXD01000006">
    <property type="protein sequence ID" value="TCP02458.1"/>
    <property type="molecule type" value="Genomic_DNA"/>
</dbReference>
<evidence type="ECO:0000259" key="2">
    <source>
        <dbReference type="PROSITE" id="PS50206"/>
    </source>
</evidence>
<dbReference type="PANTHER" id="PTHR45431:SF3">
    <property type="entry name" value="RHODANESE-LIKE DOMAIN-CONTAINING PROTEIN 15, CHLOROPLASTIC"/>
    <property type="match status" value="1"/>
</dbReference>
<dbReference type="InterPro" id="IPR052367">
    <property type="entry name" value="Thiosulfate_ST/Rhodanese-like"/>
</dbReference>
<feature type="compositionally biased region" description="Low complexity" evidence="1">
    <location>
        <begin position="161"/>
        <end position="193"/>
    </location>
</feature>
<feature type="compositionally biased region" description="Pro residues" evidence="1">
    <location>
        <begin position="194"/>
        <end position="203"/>
    </location>
</feature>
<organism evidence="3 4">
    <name type="scientific">Rubrivivax gelatinosus</name>
    <name type="common">Rhodocyclus gelatinosus</name>
    <name type="synonym">Rhodopseudomonas gelatinosa</name>
    <dbReference type="NCBI Taxonomy" id="28068"/>
    <lineage>
        <taxon>Bacteria</taxon>
        <taxon>Pseudomonadati</taxon>
        <taxon>Pseudomonadota</taxon>
        <taxon>Betaproteobacteria</taxon>
        <taxon>Burkholderiales</taxon>
        <taxon>Sphaerotilaceae</taxon>
        <taxon>Rubrivivax</taxon>
    </lineage>
</organism>
<evidence type="ECO:0000256" key="1">
    <source>
        <dbReference type="SAM" id="MobiDB-lite"/>
    </source>
</evidence>
<dbReference type="Pfam" id="PF00581">
    <property type="entry name" value="Rhodanese"/>
    <property type="match status" value="1"/>
</dbReference>
<dbReference type="Gene3D" id="3.40.250.10">
    <property type="entry name" value="Rhodanese-like domain"/>
    <property type="match status" value="1"/>
</dbReference>
<feature type="region of interest" description="Disordered" evidence="1">
    <location>
        <begin position="130"/>
        <end position="203"/>
    </location>
</feature>
<proteinExistence type="predicted"/>
<dbReference type="PROSITE" id="PS50206">
    <property type="entry name" value="RHODANESE_3"/>
    <property type="match status" value="1"/>
</dbReference>
<dbReference type="InterPro" id="IPR036873">
    <property type="entry name" value="Rhodanese-like_dom_sf"/>
</dbReference>
<dbReference type="RefSeq" id="WP_132646935.1">
    <property type="nucleotide sequence ID" value="NZ_CP181386.1"/>
</dbReference>
<keyword evidence="3" id="KW-0808">Transferase</keyword>
<dbReference type="InterPro" id="IPR001763">
    <property type="entry name" value="Rhodanese-like_dom"/>
</dbReference>
<sequence length="203" mass="20877">MNFLIENWMLVFMAALSGGLLVWQTIQGGVGRGVPPAEAVRLINREKGVLIDVCESAEYEKGHAVGARNIPLATLVDAKGLPGNKTLPILLLCASGARAGRAAAQLQKAGYEKAVAVAGGNAAWREANLPMESGAKGDKPEKVEKAEKTDKKAKPAKAEAKALPAPAAEAPATPAAPVDEPAPSVAEAPAVEPQTPPQEPKGA</sequence>
<dbReference type="AlphaFoldDB" id="A0A4V2SGT3"/>
<dbReference type="PANTHER" id="PTHR45431">
    <property type="entry name" value="RHODANESE-LIKE DOMAIN-CONTAINING PROTEIN 15, CHLOROPLASTIC"/>
    <property type="match status" value="1"/>
</dbReference>
<feature type="domain" description="Rhodanese" evidence="2">
    <location>
        <begin position="44"/>
        <end position="133"/>
    </location>
</feature>
<protein>
    <submittedName>
        <fullName evidence="3">Rhodanese-related sulfurtransferase</fullName>
    </submittedName>
</protein>
<feature type="compositionally biased region" description="Basic and acidic residues" evidence="1">
    <location>
        <begin position="135"/>
        <end position="160"/>
    </location>
</feature>
<dbReference type="CDD" id="cd00158">
    <property type="entry name" value="RHOD"/>
    <property type="match status" value="1"/>
</dbReference>
<name>A0A4V2SGT3_RUBGE</name>
<dbReference type="Proteomes" id="UP000295106">
    <property type="component" value="Unassembled WGS sequence"/>
</dbReference>
<dbReference type="GeneID" id="99683421"/>
<evidence type="ECO:0000313" key="4">
    <source>
        <dbReference type="Proteomes" id="UP000295106"/>
    </source>
</evidence>
<gene>
    <name evidence="3" type="ORF">EV684_10619</name>
</gene>
<dbReference type="OrthoDB" id="1445766at2"/>
<comment type="caution">
    <text evidence="3">The sequence shown here is derived from an EMBL/GenBank/DDBJ whole genome shotgun (WGS) entry which is preliminary data.</text>
</comment>
<dbReference type="SMART" id="SM00450">
    <property type="entry name" value="RHOD"/>
    <property type="match status" value="1"/>
</dbReference>